<evidence type="ECO:0000313" key="4">
    <source>
        <dbReference type="Proteomes" id="UP001485043"/>
    </source>
</evidence>
<reference evidence="3 4" key="1">
    <citation type="journal article" date="2024" name="Nat. Commun.">
        <title>Phylogenomics reveals the evolutionary origins of lichenization in chlorophyte algae.</title>
        <authorList>
            <person name="Puginier C."/>
            <person name="Libourel C."/>
            <person name="Otte J."/>
            <person name="Skaloud P."/>
            <person name="Haon M."/>
            <person name="Grisel S."/>
            <person name="Petersen M."/>
            <person name="Berrin J.G."/>
            <person name="Delaux P.M."/>
            <person name="Dal Grande F."/>
            <person name="Keller J."/>
        </authorList>
    </citation>
    <scope>NUCLEOTIDE SEQUENCE [LARGE SCALE GENOMIC DNA]</scope>
    <source>
        <strain evidence="3 4">SAG 2523</strain>
    </source>
</reference>
<organism evidence="3 4">
    <name type="scientific">Apatococcus fuscideae</name>
    <dbReference type="NCBI Taxonomy" id="2026836"/>
    <lineage>
        <taxon>Eukaryota</taxon>
        <taxon>Viridiplantae</taxon>
        <taxon>Chlorophyta</taxon>
        <taxon>core chlorophytes</taxon>
        <taxon>Trebouxiophyceae</taxon>
        <taxon>Chlorellales</taxon>
        <taxon>Chlorellaceae</taxon>
        <taxon>Apatococcus</taxon>
    </lineage>
</organism>
<keyword evidence="1" id="KW-0812">Transmembrane</keyword>
<keyword evidence="1" id="KW-0472">Membrane</keyword>
<feature type="transmembrane region" description="Helical" evidence="1">
    <location>
        <begin position="261"/>
        <end position="280"/>
    </location>
</feature>
<keyword evidence="1" id="KW-1133">Transmembrane helix</keyword>
<evidence type="ECO:0000259" key="2">
    <source>
        <dbReference type="Pfam" id="PF02714"/>
    </source>
</evidence>
<feature type="transmembrane region" description="Helical" evidence="1">
    <location>
        <begin position="651"/>
        <end position="669"/>
    </location>
</feature>
<feature type="transmembrane region" description="Helical" evidence="1">
    <location>
        <begin position="529"/>
        <end position="557"/>
    </location>
</feature>
<comment type="caution">
    <text evidence="3">The sequence shown here is derived from an EMBL/GenBank/DDBJ whole genome shotgun (WGS) entry which is preliminary data.</text>
</comment>
<protein>
    <recommendedName>
        <fullName evidence="2">CSC1/OSCA1-like 7TM region domain-containing protein</fullName>
    </recommendedName>
</protein>
<dbReference type="Pfam" id="PF02714">
    <property type="entry name" value="RSN1_7TM"/>
    <property type="match status" value="1"/>
</dbReference>
<dbReference type="PANTHER" id="PTHR13018">
    <property type="entry name" value="PROBABLE MEMBRANE PROTEIN DUF221-RELATED"/>
    <property type="match status" value="1"/>
</dbReference>
<dbReference type="GO" id="GO:0005886">
    <property type="term" value="C:plasma membrane"/>
    <property type="evidence" value="ECO:0007669"/>
    <property type="project" value="TreeGrafter"/>
</dbReference>
<accession>A0AAW1T3W0</accession>
<feature type="domain" description="CSC1/OSCA1-like 7TM region" evidence="2">
    <location>
        <begin position="368"/>
        <end position="575"/>
    </location>
</feature>
<evidence type="ECO:0000313" key="3">
    <source>
        <dbReference type="EMBL" id="KAK9864205.1"/>
    </source>
</evidence>
<proteinExistence type="predicted"/>
<dbReference type="GO" id="GO:0005227">
    <property type="term" value="F:calcium-activated cation channel activity"/>
    <property type="evidence" value="ECO:0007669"/>
    <property type="project" value="InterPro"/>
</dbReference>
<name>A0AAW1T3W0_9CHLO</name>
<dbReference type="PANTHER" id="PTHR13018:SF83">
    <property type="entry name" value="RRM DOMAIN-CONTAINING PROTEIN"/>
    <property type="match status" value="1"/>
</dbReference>
<feature type="transmembrane region" description="Helical" evidence="1">
    <location>
        <begin position="369"/>
        <end position="388"/>
    </location>
</feature>
<evidence type="ECO:0000256" key="1">
    <source>
        <dbReference type="SAM" id="Phobius"/>
    </source>
</evidence>
<dbReference type="Proteomes" id="UP001485043">
    <property type="component" value="Unassembled WGS sequence"/>
</dbReference>
<dbReference type="AlphaFoldDB" id="A0AAW1T3W0"/>
<dbReference type="InterPro" id="IPR003864">
    <property type="entry name" value="CSC1/OSCA1-like_7TM"/>
</dbReference>
<feature type="transmembrane region" description="Helical" evidence="1">
    <location>
        <begin position="69"/>
        <end position="90"/>
    </location>
</feature>
<feature type="transmembrane region" description="Helical" evidence="1">
    <location>
        <begin position="583"/>
        <end position="602"/>
    </location>
</feature>
<sequence>MIFNSEGDDTTADDIYMTTLGHFGQLFTSSDPSSTTQTDSQTEAAWADASNDNATLLVPFVGVIPKRNLILGEAVVDYIACLLFFVVCLIKRFRMASSRTKVHATTVTVADYTVQITGVPQDAKAAEFSAFCAQWGGVHGVELARSDSALVRTALLRSRLDDRLKATVAHAHRSASCGLPIRPYTKKAEKLEERGEGPSKMLGCKPKHSCAGHRVFATKQARYKSQHVLVARRAPEPSDIQWENLECTMWQRTWRHLATDVLKYLLLIIGFILVNLTASLRNKYGTDASNPASCQTDCNYSSSSGALDPSPAMLLRYSQCANGQTPQGAACGSIDAECFRCLCISELSAWNFGYAAYCWPYCRAMFTQIGTQIASVLVILIVNQAHYILASYTSKCERHHTHSKEELLLAQTIFLGQFLNTSISPLVANASLPPLRNRIATVPVLRSIIFQGQLGDLIPEWYRQVGRSLIITIGLTGLVRSLTVLQRWLWYTGYRAWGRRYATTQQQLDKAYEAPNFELAWRYGEIMNLVFCTLLYSSGLPVLYPLAALSMCLSYWAEKFELLKLCKPPQHHHDGLARQSGSILPYAALWHLGFAAWAFSVFKTFVPVAKGLQPFRSFVISQGSLINGLFFGTSPETDKHIGERVMERNTVFMTLTFYILLAALLIRTLSLGDELSPLMDNQVSSVLIRHSTAGKQQWAAL</sequence>
<gene>
    <name evidence="3" type="ORF">WJX84_007741</name>
</gene>
<dbReference type="EMBL" id="JALJOV010000381">
    <property type="protein sequence ID" value="KAK9864205.1"/>
    <property type="molecule type" value="Genomic_DNA"/>
</dbReference>
<keyword evidence="4" id="KW-1185">Reference proteome</keyword>
<dbReference type="InterPro" id="IPR045122">
    <property type="entry name" value="Csc1-like"/>
</dbReference>